<dbReference type="InterPro" id="IPR052017">
    <property type="entry name" value="TSUP"/>
</dbReference>
<feature type="transmembrane region" description="Helical" evidence="7">
    <location>
        <begin position="101"/>
        <end position="122"/>
    </location>
</feature>
<dbReference type="EMBL" id="CAEZXX010000146">
    <property type="protein sequence ID" value="CAB4721698.1"/>
    <property type="molecule type" value="Genomic_DNA"/>
</dbReference>
<dbReference type="PANTHER" id="PTHR30269">
    <property type="entry name" value="TRANSMEMBRANE PROTEIN YFCA"/>
    <property type="match status" value="1"/>
</dbReference>
<accession>A0A6J6RJ61</accession>
<feature type="transmembrane region" description="Helical" evidence="7">
    <location>
        <begin position="226"/>
        <end position="247"/>
    </location>
</feature>
<name>A0A6J6RJ61_9ZZZZ</name>
<dbReference type="EMBL" id="CAFBLR010000103">
    <property type="protein sequence ID" value="CAB4878057.1"/>
    <property type="molecule type" value="Genomic_DNA"/>
</dbReference>
<evidence type="ECO:0000256" key="2">
    <source>
        <dbReference type="ARBA" id="ARBA00022448"/>
    </source>
</evidence>
<dbReference type="PANTHER" id="PTHR30269:SF37">
    <property type="entry name" value="MEMBRANE TRANSPORTER PROTEIN"/>
    <property type="match status" value="1"/>
</dbReference>
<dbReference type="InterPro" id="IPR002781">
    <property type="entry name" value="TM_pro_TauE-like"/>
</dbReference>
<gene>
    <name evidence="8" type="ORF">UFOPK2602_01783</name>
    <name evidence="9" type="ORF">UFOPK2806_02043</name>
    <name evidence="10" type="ORF">UFOPK3417_01115</name>
    <name evidence="11" type="ORF">UFOPK4306_01607</name>
</gene>
<keyword evidence="2" id="KW-0813">Transport</keyword>
<evidence type="ECO:0000313" key="11">
    <source>
        <dbReference type="EMBL" id="CAB5065530.1"/>
    </source>
</evidence>
<feature type="transmembrane region" description="Helical" evidence="7">
    <location>
        <begin position="167"/>
        <end position="186"/>
    </location>
</feature>
<keyword evidence="6 7" id="KW-0472">Membrane</keyword>
<proteinExistence type="predicted"/>
<evidence type="ECO:0000313" key="10">
    <source>
        <dbReference type="EMBL" id="CAB4878057.1"/>
    </source>
</evidence>
<evidence type="ECO:0000256" key="4">
    <source>
        <dbReference type="ARBA" id="ARBA00022692"/>
    </source>
</evidence>
<dbReference type="AlphaFoldDB" id="A0A6J6RJ61"/>
<evidence type="ECO:0000256" key="6">
    <source>
        <dbReference type="ARBA" id="ARBA00023136"/>
    </source>
</evidence>
<evidence type="ECO:0000256" key="5">
    <source>
        <dbReference type="ARBA" id="ARBA00022989"/>
    </source>
</evidence>
<keyword evidence="5 7" id="KW-1133">Transmembrane helix</keyword>
<dbReference type="EMBL" id="CAEZYY010000036">
    <property type="protein sequence ID" value="CAB4765503.1"/>
    <property type="molecule type" value="Genomic_DNA"/>
</dbReference>
<keyword evidence="3" id="KW-1003">Cell membrane</keyword>
<evidence type="ECO:0000256" key="3">
    <source>
        <dbReference type="ARBA" id="ARBA00022475"/>
    </source>
</evidence>
<keyword evidence="4 7" id="KW-0812">Transmembrane</keyword>
<dbReference type="EMBL" id="CAFBQP010000062">
    <property type="protein sequence ID" value="CAB5065530.1"/>
    <property type="molecule type" value="Genomic_DNA"/>
</dbReference>
<evidence type="ECO:0000313" key="9">
    <source>
        <dbReference type="EMBL" id="CAB4765503.1"/>
    </source>
</evidence>
<feature type="transmembrane region" description="Helical" evidence="7">
    <location>
        <begin position="76"/>
        <end position="95"/>
    </location>
</feature>
<reference evidence="8" key="1">
    <citation type="submission" date="2020-05" db="EMBL/GenBank/DDBJ databases">
        <authorList>
            <person name="Chiriac C."/>
            <person name="Salcher M."/>
            <person name="Ghai R."/>
            <person name="Kavagutti S V."/>
        </authorList>
    </citation>
    <scope>NUCLEOTIDE SEQUENCE</scope>
</reference>
<organism evidence="8">
    <name type="scientific">freshwater metagenome</name>
    <dbReference type="NCBI Taxonomy" id="449393"/>
    <lineage>
        <taxon>unclassified sequences</taxon>
        <taxon>metagenomes</taxon>
        <taxon>ecological metagenomes</taxon>
    </lineage>
</organism>
<dbReference type="Pfam" id="PF01925">
    <property type="entry name" value="TauE"/>
    <property type="match status" value="1"/>
</dbReference>
<sequence length="252" mass="26483">MVRILMSASQIALLAIILTASGFVSGLSGFGYFLAATPLCSIVVAPARAVILITVCGLAPAIQDFVRFRQDIDRPVATRMTIASLVGMPLGLVVLETVGDAPLRLTIAVVTGTVTILMLTGVELRRATRTSDVLLGFLSGVLNTSVGTNGPPMVINLRAHHLSISRFRGTISTLFLTAQVVGVILFASRGKIHLDVVLLALAVVPVQMLFVLAGQRLSLRLAQRRFDHVVLAVLLASAIGATINAVVNLATG</sequence>
<comment type="subcellular location">
    <subcellularLocation>
        <location evidence="1">Cell membrane</location>
        <topology evidence="1">Multi-pass membrane protein</topology>
    </subcellularLocation>
</comment>
<dbReference type="GO" id="GO:0005886">
    <property type="term" value="C:plasma membrane"/>
    <property type="evidence" value="ECO:0007669"/>
    <property type="project" value="UniProtKB-SubCell"/>
</dbReference>
<protein>
    <submittedName>
        <fullName evidence="8">Unannotated protein</fullName>
    </submittedName>
</protein>
<feature type="transmembrane region" description="Helical" evidence="7">
    <location>
        <begin position="32"/>
        <end position="55"/>
    </location>
</feature>
<evidence type="ECO:0000256" key="1">
    <source>
        <dbReference type="ARBA" id="ARBA00004651"/>
    </source>
</evidence>
<evidence type="ECO:0000313" key="8">
    <source>
        <dbReference type="EMBL" id="CAB4721698.1"/>
    </source>
</evidence>
<feature type="transmembrane region" description="Helical" evidence="7">
    <location>
        <begin position="192"/>
        <end position="214"/>
    </location>
</feature>
<evidence type="ECO:0000256" key="7">
    <source>
        <dbReference type="SAM" id="Phobius"/>
    </source>
</evidence>